<dbReference type="PROSITE" id="PS51755">
    <property type="entry name" value="OMPR_PHOB"/>
    <property type="match status" value="1"/>
</dbReference>
<dbReference type="InterPro" id="IPR001867">
    <property type="entry name" value="OmpR/PhoB-type_DNA-bd"/>
</dbReference>
<dbReference type="SMART" id="SM00862">
    <property type="entry name" value="Trans_reg_C"/>
    <property type="match status" value="1"/>
</dbReference>
<name>A0A1I3F0H4_9RHOB</name>
<dbReference type="InterPro" id="IPR016032">
    <property type="entry name" value="Sig_transdc_resp-reg_C-effctor"/>
</dbReference>
<dbReference type="Proteomes" id="UP000183635">
    <property type="component" value="Unassembled WGS sequence"/>
</dbReference>
<dbReference type="GO" id="GO:0000160">
    <property type="term" value="P:phosphorelay signal transduction system"/>
    <property type="evidence" value="ECO:0007669"/>
    <property type="project" value="InterPro"/>
</dbReference>
<dbReference type="InterPro" id="IPR036388">
    <property type="entry name" value="WH-like_DNA-bd_sf"/>
</dbReference>
<gene>
    <name evidence="4" type="ORF">SAMN04488021_1584</name>
</gene>
<dbReference type="RefSeq" id="WP_074971008.1">
    <property type="nucleotide sequence ID" value="NZ_CBCRYP010000071.1"/>
</dbReference>
<accession>A0A1I3F0H4</accession>
<keyword evidence="5" id="KW-1185">Reference proteome</keyword>
<feature type="DNA-binding region" description="OmpR/PhoB-type" evidence="2">
    <location>
        <begin position="1"/>
        <end position="98"/>
    </location>
</feature>
<organism evidence="4 5">
    <name type="scientific">Paracoccus aminovorans</name>
    <dbReference type="NCBI Taxonomy" id="34004"/>
    <lineage>
        <taxon>Bacteria</taxon>
        <taxon>Pseudomonadati</taxon>
        <taxon>Pseudomonadota</taxon>
        <taxon>Alphaproteobacteria</taxon>
        <taxon>Rhodobacterales</taxon>
        <taxon>Paracoccaceae</taxon>
        <taxon>Paracoccus</taxon>
    </lineage>
</organism>
<evidence type="ECO:0000313" key="4">
    <source>
        <dbReference type="EMBL" id="SFI04683.1"/>
    </source>
</evidence>
<dbReference type="SUPFAM" id="SSF46894">
    <property type="entry name" value="C-terminal effector domain of the bipartite response regulators"/>
    <property type="match status" value="1"/>
</dbReference>
<sequence length="512" mass="56418">MKYRFLDCCLDTDRYVFQRGGEDVHLEPQVFELLSCLVRSAGELITRETLLSEVWKGLHVSDAAIDARINAARRAVGDDGRSQRVIVTVARRGFRFAPSATVEEAEGQPDRPPAPRATRLPILAVLLFRYHTADPLDILAEGILDDIVLALSNVGEFRVIAHHRAISLRDCGAICEIAAALSADYLVEGSIRRLGDQVRVAVNLVDAQGCTIWSSRFDETLGNILKVQDSIAMRIAGQLPVWLREAEILRADQADEARACVLRALPYFWQHDREANDQAIRLLSRALTAEADDIRALSYLAWALAQRPVYLWSHDPAADRAKALHLANRAAARAGSDPPALVAISAAFSLTMTDPLPALAFAKRAVAIDPSNAWGRMRLGWALNYCGRPAAALPEFDHALRLSPRDPFLYNFRIGAAIAHVGLGNFDRAIAIVDEVIASTPQLSWAYRILASIYRQTGDAAREAHFTAKLIEANPGLTMKQLEDAVPPSMKGQSPIYIPWQLLAEDLYRPAS</sequence>
<dbReference type="GO" id="GO:0003677">
    <property type="term" value="F:DNA binding"/>
    <property type="evidence" value="ECO:0007669"/>
    <property type="project" value="UniProtKB-UniRule"/>
</dbReference>
<evidence type="ECO:0000259" key="3">
    <source>
        <dbReference type="PROSITE" id="PS51755"/>
    </source>
</evidence>
<reference evidence="4 5" key="1">
    <citation type="submission" date="2016-10" db="EMBL/GenBank/DDBJ databases">
        <authorList>
            <person name="de Groot N.N."/>
        </authorList>
    </citation>
    <scope>NUCLEOTIDE SEQUENCE [LARGE SCALE GENOMIC DNA]</scope>
    <source>
        <strain evidence="4 5">DSM 8537</strain>
    </source>
</reference>
<evidence type="ECO:0000256" key="1">
    <source>
        <dbReference type="ARBA" id="ARBA00023125"/>
    </source>
</evidence>
<evidence type="ECO:0000313" key="5">
    <source>
        <dbReference type="Proteomes" id="UP000183635"/>
    </source>
</evidence>
<dbReference type="InterPro" id="IPR011990">
    <property type="entry name" value="TPR-like_helical_dom_sf"/>
</dbReference>
<dbReference type="EMBL" id="FOPU01000058">
    <property type="protein sequence ID" value="SFI04683.1"/>
    <property type="molecule type" value="Genomic_DNA"/>
</dbReference>
<evidence type="ECO:0000256" key="2">
    <source>
        <dbReference type="PROSITE-ProRule" id="PRU01091"/>
    </source>
</evidence>
<dbReference type="CDD" id="cd00383">
    <property type="entry name" value="trans_reg_C"/>
    <property type="match status" value="1"/>
</dbReference>
<keyword evidence="1 2" id="KW-0238">DNA-binding</keyword>
<feature type="domain" description="OmpR/PhoB-type" evidence="3">
    <location>
        <begin position="1"/>
        <end position="98"/>
    </location>
</feature>
<proteinExistence type="predicted"/>
<dbReference type="AlphaFoldDB" id="A0A1I3F0H4"/>
<dbReference type="Gene3D" id="1.25.40.10">
    <property type="entry name" value="Tetratricopeptide repeat domain"/>
    <property type="match status" value="1"/>
</dbReference>
<dbReference type="Pfam" id="PF00486">
    <property type="entry name" value="Trans_reg_C"/>
    <property type="match status" value="1"/>
</dbReference>
<dbReference type="SUPFAM" id="SSF48452">
    <property type="entry name" value="TPR-like"/>
    <property type="match status" value="1"/>
</dbReference>
<dbReference type="GO" id="GO:0006355">
    <property type="term" value="P:regulation of DNA-templated transcription"/>
    <property type="evidence" value="ECO:0007669"/>
    <property type="project" value="InterPro"/>
</dbReference>
<dbReference type="Gene3D" id="1.10.10.10">
    <property type="entry name" value="Winged helix-like DNA-binding domain superfamily/Winged helix DNA-binding domain"/>
    <property type="match status" value="1"/>
</dbReference>
<protein>
    <submittedName>
        <fullName evidence="4">DNA-binding winged helix-turn-helix (WHTH) domain-containing protein</fullName>
    </submittedName>
</protein>